<proteinExistence type="predicted"/>
<evidence type="ECO:0008006" key="4">
    <source>
        <dbReference type="Google" id="ProtNLM"/>
    </source>
</evidence>
<feature type="compositionally biased region" description="Low complexity" evidence="1">
    <location>
        <begin position="1"/>
        <end position="13"/>
    </location>
</feature>
<evidence type="ECO:0000313" key="3">
    <source>
        <dbReference type="Proteomes" id="UP000823941"/>
    </source>
</evidence>
<dbReference type="InterPro" id="IPR036812">
    <property type="entry name" value="NAD(P)_OxRdtase_dom_sf"/>
</dbReference>
<reference evidence="2 3" key="1">
    <citation type="submission" date="2021-06" db="EMBL/GenBank/DDBJ databases">
        <title>A haploid diamondback moth (Plutella xylostella L.) genome assembly resolves 31 chromosomes and identifies a diamide resistance mutation.</title>
        <authorList>
            <person name="Ward C.M."/>
            <person name="Perry K.D."/>
            <person name="Baker G."/>
            <person name="Powis K."/>
            <person name="Heckel D.G."/>
            <person name="Baxter S.W."/>
        </authorList>
    </citation>
    <scope>NUCLEOTIDE SEQUENCE [LARGE SCALE GENOMIC DNA]</scope>
    <source>
        <strain evidence="2 3">LV</strain>
        <tissue evidence="2">Single pupa</tissue>
    </source>
</reference>
<organism evidence="2 3">
    <name type="scientific">Plutella xylostella</name>
    <name type="common">Diamondback moth</name>
    <name type="synonym">Plutella maculipennis</name>
    <dbReference type="NCBI Taxonomy" id="51655"/>
    <lineage>
        <taxon>Eukaryota</taxon>
        <taxon>Metazoa</taxon>
        <taxon>Ecdysozoa</taxon>
        <taxon>Arthropoda</taxon>
        <taxon>Hexapoda</taxon>
        <taxon>Insecta</taxon>
        <taxon>Pterygota</taxon>
        <taxon>Neoptera</taxon>
        <taxon>Endopterygota</taxon>
        <taxon>Lepidoptera</taxon>
        <taxon>Glossata</taxon>
        <taxon>Ditrysia</taxon>
        <taxon>Yponomeutoidea</taxon>
        <taxon>Plutellidae</taxon>
        <taxon>Plutella</taxon>
    </lineage>
</organism>
<accession>A0ABQ7PYK4</accession>
<keyword evidence="3" id="KW-1185">Reference proteome</keyword>
<dbReference type="Gene3D" id="3.20.20.100">
    <property type="entry name" value="NADP-dependent oxidoreductase domain"/>
    <property type="match status" value="1"/>
</dbReference>
<feature type="region of interest" description="Disordered" evidence="1">
    <location>
        <begin position="1"/>
        <end position="43"/>
    </location>
</feature>
<dbReference type="EMBL" id="JAHIBW010000025">
    <property type="protein sequence ID" value="KAG7298064.1"/>
    <property type="molecule type" value="Genomic_DNA"/>
</dbReference>
<sequence length="128" mass="14639">MPWLPATGTSTRRAPTRTRRRWAERSTSGSEGTRPSDENCSSSPSCLLEVCNRPDLVQEYFDKSYSDLGLEYIDLYLMHTPFAFEHVPGDLHPKNPDGSMRVDLTTDLIAVWKVSTVEIMWFKKVEDL</sequence>
<dbReference type="Proteomes" id="UP000823941">
    <property type="component" value="Chromosome 25"/>
</dbReference>
<evidence type="ECO:0000256" key="1">
    <source>
        <dbReference type="SAM" id="MobiDB-lite"/>
    </source>
</evidence>
<gene>
    <name evidence="2" type="ORF">JYU34_018834</name>
</gene>
<name>A0ABQ7PYK4_PLUXY</name>
<evidence type="ECO:0000313" key="2">
    <source>
        <dbReference type="EMBL" id="KAG7298064.1"/>
    </source>
</evidence>
<protein>
    <recommendedName>
        <fullName evidence="4">NADP-dependent oxidoreductase domain-containing protein</fullName>
    </recommendedName>
</protein>
<feature type="compositionally biased region" description="Polar residues" evidence="1">
    <location>
        <begin position="29"/>
        <end position="43"/>
    </location>
</feature>
<comment type="caution">
    <text evidence="2">The sequence shown here is derived from an EMBL/GenBank/DDBJ whole genome shotgun (WGS) entry which is preliminary data.</text>
</comment>
<dbReference type="SUPFAM" id="SSF51430">
    <property type="entry name" value="NAD(P)-linked oxidoreductase"/>
    <property type="match status" value="1"/>
</dbReference>